<feature type="transmembrane region" description="Helical" evidence="1">
    <location>
        <begin position="90"/>
        <end position="108"/>
    </location>
</feature>
<evidence type="ECO:0000313" key="3">
    <source>
        <dbReference type="Proteomes" id="UP000247746"/>
    </source>
</evidence>
<gene>
    <name evidence="2" type="ORF">DFP82_108145</name>
</gene>
<dbReference type="OrthoDB" id="270162at2"/>
<comment type="caution">
    <text evidence="2">The sequence shown here is derived from an EMBL/GenBank/DDBJ whole genome shotgun (WGS) entry which is preliminary data.</text>
</comment>
<keyword evidence="3" id="KW-1185">Reference proteome</keyword>
<keyword evidence="1" id="KW-0812">Transmembrane</keyword>
<dbReference type="RefSeq" id="WP_110923843.1">
    <property type="nucleotide sequence ID" value="NZ_QJSU01000008.1"/>
</dbReference>
<dbReference type="PROSITE" id="PS51257">
    <property type="entry name" value="PROKAR_LIPOPROTEIN"/>
    <property type="match status" value="1"/>
</dbReference>
<proteinExistence type="predicted"/>
<protein>
    <submittedName>
        <fullName evidence="2">Uncharacterized membrane protein YoaK (UPF0700 family)</fullName>
    </submittedName>
</protein>
<dbReference type="PANTHER" id="PTHR37314:SF4">
    <property type="entry name" value="UPF0700 TRANSMEMBRANE PROTEIN YOAK"/>
    <property type="match status" value="1"/>
</dbReference>
<sequence length="232" mass="24762">MITKLPKWILWGGAVLAFSAGCVNTAALMGFANLSVSHVTGNVSLFASAIAYLDVHSILYIGALLLSFLAGAVLSGFVIGQAPLKLGKRYGRALYLEAFLLVVSYWLYQQHDYLGQLAAAMACGLQNAMVATYSGAVIRTTHLTGLTSDMGAAIGNWLAGRSISKPTLGFQAIIWYCFCGGSVVGAFLYAKVGYGALLVPITIVLTAAFIYNYASDHLPEKRLPRHKKRSSS</sequence>
<dbReference type="PANTHER" id="PTHR37314">
    <property type="entry name" value="SLR0142 PROTEIN"/>
    <property type="match status" value="1"/>
</dbReference>
<keyword evidence="1" id="KW-0472">Membrane</keyword>
<evidence type="ECO:0000313" key="2">
    <source>
        <dbReference type="EMBL" id="PYE38349.1"/>
    </source>
</evidence>
<accession>A0A2V4UHM3</accession>
<name>A0A2V4UHM3_9GAMM</name>
<dbReference type="AlphaFoldDB" id="A0A2V4UHM3"/>
<feature type="transmembrane region" description="Helical" evidence="1">
    <location>
        <begin position="168"/>
        <end position="188"/>
    </location>
</feature>
<feature type="transmembrane region" description="Helical" evidence="1">
    <location>
        <begin position="194"/>
        <end position="214"/>
    </location>
</feature>
<dbReference type="Pfam" id="PF06912">
    <property type="entry name" value="DUF1275"/>
    <property type="match status" value="1"/>
</dbReference>
<dbReference type="Proteomes" id="UP000247746">
    <property type="component" value="Unassembled WGS sequence"/>
</dbReference>
<keyword evidence="1" id="KW-1133">Transmembrane helix</keyword>
<feature type="transmembrane region" description="Helical" evidence="1">
    <location>
        <begin position="57"/>
        <end position="78"/>
    </location>
</feature>
<organism evidence="2 3">
    <name type="scientific">Psychrobacter fozii</name>
    <dbReference type="NCBI Taxonomy" id="198480"/>
    <lineage>
        <taxon>Bacteria</taxon>
        <taxon>Pseudomonadati</taxon>
        <taxon>Pseudomonadota</taxon>
        <taxon>Gammaproteobacteria</taxon>
        <taxon>Moraxellales</taxon>
        <taxon>Moraxellaceae</taxon>
        <taxon>Psychrobacter</taxon>
    </lineage>
</organism>
<dbReference type="EMBL" id="QJSU01000008">
    <property type="protein sequence ID" value="PYE38349.1"/>
    <property type="molecule type" value="Genomic_DNA"/>
</dbReference>
<dbReference type="InterPro" id="IPR010699">
    <property type="entry name" value="DUF1275"/>
</dbReference>
<reference evidence="2 3" key="1">
    <citation type="submission" date="2018-06" db="EMBL/GenBank/DDBJ databases">
        <title>Genomic Encyclopedia of Type Strains, Phase III (KMG-III): the genomes of soil and plant-associated and newly described type strains.</title>
        <authorList>
            <person name="Whitman W."/>
        </authorList>
    </citation>
    <scope>NUCLEOTIDE SEQUENCE [LARGE SCALE GENOMIC DNA]</scope>
    <source>
        <strain evidence="2 3">CECT 5889</strain>
    </source>
</reference>
<evidence type="ECO:0000256" key="1">
    <source>
        <dbReference type="SAM" id="Phobius"/>
    </source>
</evidence>